<evidence type="ECO:0000313" key="7">
    <source>
        <dbReference type="EMBL" id="PUA34028.1"/>
    </source>
</evidence>
<evidence type="ECO:0000256" key="1">
    <source>
        <dbReference type="ARBA" id="ARBA00005417"/>
    </source>
</evidence>
<reference evidence="7 8" key="1">
    <citation type="journal article" date="2018" name="Syst. Appl. Microbiol.">
        <title>A new symbiotic nanoarchaeote (Candidatus Nanoclepta minutus) and its host (Zestosphaera tikiterensis gen. nov., sp. nov.) from a New Zealand hot spring.</title>
        <authorList>
            <person name="St John E."/>
            <person name="Liu Y."/>
            <person name="Podar M."/>
            <person name="Stott M.B."/>
            <person name="Meneghin J."/>
            <person name="Chen Z."/>
            <person name="Lagutin K."/>
            <person name="Mitchell K."/>
            <person name="Reysenbach A.L."/>
        </authorList>
    </citation>
    <scope>NUCLEOTIDE SEQUENCE [LARGE SCALE GENOMIC DNA]</scope>
    <source>
        <strain evidence="7">NZ3</strain>
    </source>
</reference>
<comment type="similarity">
    <text evidence="1">Belongs to the ABC transporter superfamily.</text>
</comment>
<dbReference type="Proteomes" id="UP000244093">
    <property type="component" value="Unassembled WGS sequence"/>
</dbReference>
<proteinExistence type="inferred from homology"/>
<comment type="caution">
    <text evidence="7">The sequence shown here is derived from an EMBL/GenBank/DDBJ whole genome shotgun (WGS) entry which is preliminary data.</text>
</comment>
<feature type="domain" description="ABC transporter" evidence="6">
    <location>
        <begin position="7"/>
        <end position="242"/>
    </location>
</feature>
<dbReference type="PANTHER" id="PTHR43820:SF4">
    <property type="entry name" value="HIGH-AFFINITY BRANCHED-CHAIN AMINO ACID TRANSPORT ATP-BINDING PROTEIN LIVF"/>
    <property type="match status" value="1"/>
</dbReference>
<dbReference type="InterPro" id="IPR027417">
    <property type="entry name" value="P-loop_NTPase"/>
</dbReference>
<evidence type="ECO:0000256" key="3">
    <source>
        <dbReference type="ARBA" id="ARBA00022741"/>
    </source>
</evidence>
<dbReference type="GO" id="GO:0015658">
    <property type="term" value="F:branched-chain amino acid transmembrane transporter activity"/>
    <property type="evidence" value="ECO:0007669"/>
    <property type="project" value="TreeGrafter"/>
</dbReference>
<dbReference type="PROSITE" id="PS00211">
    <property type="entry name" value="ABC_TRANSPORTER_1"/>
    <property type="match status" value="1"/>
</dbReference>
<evidence type="ECO:0000256" key="4">
    <source>
        <dbReference type="ARBA" id="ARBA00022840"/>
    </source>
</evidence>
<dbReference type="SMART" id="SM00382">
    <property type="entry name" value="AAA"/>
    <property type="match status" value="1"/>
</dbReference>
<dbReference type="InterPro" id="IPR003593">
    <property type="entry name" value="AAA+_ATPase"/>
</dbReference>
<dbReference type="EMBL" id="NBVN01000001">
    <property type="protein sequence ID" value="PUA34028.1"/>
    <property type="molecule type" value="Genomic_DNA"/>
</dbReference>
<name>A0A2R7Y905_9CREN</name>
<protein>
    <submittedName>
        <fullName evidence="7">Branched-chain amino acid ABC transporter ATP-binding protein</fullName>
    </submittedName>
</protein>
<dbReference type="GO" id="GO:0015807">
    <property type="term" value="P:L-amino acid transport"/>
    <property type="evidence" value="ECO:0007669"/>
    <property type="project" value="TreeGrafter"/>
</dbReference>
<keyword evidence="2" id="KW-0813">Transport</keyword>
<dbReference type="SUPFAM" id="SSF52540">
    <property type="entry name" value="P-loop containing nucleoside triphosphate hydrolases"/>
    <property type="match status" value="1"/>
</dbReference>
<gene>
    <name evidence="7" type="primary">livF</name>
    <name evidence="7" type="ORF">B7O98_01045</name>
</gene>
<dbReference type="PANTHER" id="PTHR43820">
    <property type="entry name" value="HIGH-AFFINITY BRANCHED-CHAIN AMINO ACID TRANSPORT ATP-BINDING PROTEIN LIVF"/>
    <property type="match status" value="1"/>
</dbReference>
<dbReference type="GO" id="GO:0005524">
    <property type="term" value="F:ATP binding"/>
    <property type="evidence" value="ECO:0007669"/>
    <property type="project" value="UniProtKB-KW"/>
</dbReference>
<keyword evidence="5" id="KW-0029">Amino-acid transport</keyword>
<evidence type="ECO:0000259" key="6">
    <source>
        <dbReference type="PROSITE" id="PS50893"/>
    </source>
</evidence>
<keyword evidence="3" id="KW-0547">Nucleotide-binding</keyword>
<dbReference type="Pfam" id="PF00005">
    <property type="entry name" value="ABC_tran"/>
    <property type="match status" value="1"/>
</dbReference>
<dbReference type="PROSITE" id="PS50893">
    <property type="entry name" value="ABC_TRANSPORTER_2"/>
    <property type="match status" value="1"/>
</dbReference>
<dbReference type="InterPro" id="IPR052156">
    <property type="entry name" value="BCAA_Transport_ATP-bd_LivF"/>
</dbReference>
<dbReference type="CDD" id="cd03224">
    <property type="entry name" value="ABC_TM1139_LivF_branched"/>
    <property type="match status" value="1"/>
</dbReference>
<organism evidence="7 8">
    <name type="scientific">Zestosphaera tikiterensis</name>
    <dbReference type="NCBI Taxonomy" id="1973259"/>
    <lineage>
        <taxon>Archaea</taxon>
        <taxon>Thermoproteota</taxon>
        <taxon>Thermoprotei</taxon>
        <taxon>Desulfurococcales</taxon>
        <taxon>Desulfurococcaceae</taxon>
        <taxon>Zestosphaera</taxon>
    </lineage>
</organism>
<evidence type="ECO:0000313" key="8">
    <source>
        <dbReference type="Proteomes" id="UP000244093"/>
    </source>
</evidence>
<evidence type="ECO:0000256" key="5">
    <source>
        <dbReference type="ARBA" id="ARBA00022970"/>
    </source>
</evidence>
<dbReference type="InterPro" id="IPR003439">
    <property type="entry name" value="ABC_transporter-like_ATP-bd"/>
</dbReference>
<dbReference type="Gene3D" id="3.40.50.300">
    <property type="entry name" value="P-loop containing nucleotide triphosphate hydrolases"/>
    <property type="match status" value="1"/>
</dbReference>
<keyword evidence="4 7" id="KW-0067">ATP-binding</keyword>
<sequence>MTEGKVLKLENIETGYRGVQVLWGVNVDVGPKEIVAVLGPNGAGKTTLMKATMGFLKVWKGSIIFLGRDITKIPSHERVKLGITLVPEGRSIFPNMTVEENLMMGAYMYNIKKDHRVIEMLEVVYNLFPILQERRSQKAGTLSGGQQQMLAIGRALMTNPKILLLDEPTLGLAPKLAGEVLNTVAKLRDELGLSILLVEEKVLLATNIADRIYIMNQGRIEHEFLKEDLTKKEEILQKYIGF</sequence>
<dbReference type="AlphaFoldDB" id="A0A2R7Y905"/>
<dbReference type="GO" id="GO:0016887">
    <property type="term" value="F:ATP hydrolysis activity"/>
    <property type="evidence" value="ECO:0007669"/>
    <property type="project" value="InterPro"/>
</dbReference>
<dbReference type="InterPro" id="IPR017871">
    <property type="entry name" value="ABC_transporter-like_CS"/>
</dbReference>
<evidence type="ECO:0000256" key="2">
    <source>
        <dbReference type="ARBA" id="ARBA00022448"/>
    </source>
</evidence>
<accession>A0A2R7Y905</accession>